<dbReference type="PANTHER" id="PTHR30524:SF0">
    <property type="entry name" value="ALTRONATE OXIDOREDUCTASE-RELATED"/>
    <property type="match status" value="1"/>
</dbReference>
<comment type="caution">
    <text evidence="10">The sequence shown here is derived from an EMBL/GenBank/DDBJ whole genome shotgun (WGS) entry which is preliminary data.</text>
</comment>
<dbReference type="NCBIfam" id="NF002647">
    <property type="entry name" value="PRK02318.1-3"/>
    <property type="match status" value="1"/>
</dbReference>
<feature type="binding site" evidence="7">
    <location>
        <begin position="3"/>
        <end position="14"/>
    </location>
    <ligand>
        <name>NAD(+)</name>
        <dbReference type="ChEBI" id="CHEBI:57540"/>
    </ligand>
</feature>
<dbReference type="SUPFAM" id="SSF51735">
    <property type="entry name" value="NAD(P)-binding Rossmann-fold domains"/>
    <property type="match status" value="1"/>
</dbReference>
<dbReference type="EMBL" id="JFHU01000026">
    <property type="protein sequence ID" value="EXX91609.1"/>
    <property type="molecule type" value="Genomic_DNA"/>
</dbReference>
<evidence type="ECO:0000256" key="5">
    <source>
        <dbReference type="ARBA" id="ARBA00023027"/>
    </source>
</evidence>
<evidence type="ECO:0000256" key="3">
    <source>
        <dbReference type="ARBA" id="ARBA00016219"/>
    </source>
</evidence>
<evidence type="ECO:0000313" key="11">
    <source>
        <dbReference type="Proteomes" id="UP000053750"/>
    </source>
</evidence>
<dbReference type="RefSeq" id="WP_036583524.1">
    <property type="nucleotide sequence ID" value="NZ_KK082193.1"/>
</dbReference>
<dbReference type="Pfam" id="PF01232">
    <property type="entry name" value="Mannitol_dh"/>
    <property type="match status" value="1"/>
</dbReference>
<dbReference type="InterPro" id="IPR013118">
    <property type="entry name" value="Mannitol_DH_C"/>
</dbReference>
<sequence length="383" mass="41410">MKAVHFGAGNIGRGFIGLLLSRSGYDVQFVDVNEKLVALLQQRREYTVTLANEQAESAVVRGVGAINGNDVGLVAKAIAEADLVTTAVGVGVLKHIAGAIAKGIALRLERDGGPLHIIACENAIGGSTQLKELVFGHPDAPDRDKASGVIAFPDAAVDRIVPIQHHEDPLRVTVEPFYEWVVDASAMHGGYRPVEGVIYVDKLQPYIERKLFTVNTGHCCAAYHGYVQGYETIQQSMKDAAIASEVRGALQETGAFLIRQYGFDGSEHAAYIDRILERFRNPHLTDEVVRVGRSPIRKLSPNDRLVRPALSAYEMGLEVSYLTAAMGAALRFDFAEDPEAVELQASISAQGLDAAIEKYTGITRNHPLHAQIRAAYESRGAAG</sequence>
<dbReference type="GO" id="GO:0019592">
    <property type="term" value="P:mannitol catabolic process"/>
    <property type="evidence" value="ECO:0007669"/>
    <property type="project" value="TreeGrafter"/>
</dbReference>
<dbReference type="SUPFAM" id="SSF48179">
    <property type="entry name" value="6-phosphogluconate dehydrogenase C-terminal domain-like"/>
    <property type="match status" value="1"/>
</dbReference>
<evidence type="ECO:0000256" key="7">
    <source>
        <dbReference type="HAMAP-Rule" id="MF_00196"/>
    </source>
</evidence>
<name>A0A9W5W8D5_9BACL</name>
<protein>
    <recommendedName>
        <fullName evidence="3 7">Mannitol-1-phosphate 5-dehydrogenase</fullName>
        <ecNumber evidence="2 7">1.1.1.17</ecNumber>
    </recommendedName>
</protein>
<organism evidence="10 11">
    <name type="scientific">Paenibacillus darwinianus</name>
    <dbReference type="NCBI Taxonomy" id="1380763"/>
    <lineage>
        <taxon>Bacteria</taxon>
        <taxon>Bacillati</taxon>
        <taxon>Bacillota</taxon>
        <taxon>Bacilli</taxon>
        <taxon>Bacillales</taxon>
        <taxon>Paenibacillaceae</taxon>
        <taxon>Paenibacillus</taxon>
    </lineage>
</organism>
<dbReference type="NCBIfam" id="NF002652">
    <property type="entry name" value="PRK02318.2-5"/>
    <property type="match status" value="1"/>
</dbReference>
<dbReference type="NCBIfam" id="NF002649">
    <property type="entry name" value="PRK02318.2-1"/>
    <property type="match status" value="1"/>
</dbReference>
<evidence type="ECO:0000259" key="8">
    <source>
        <dbReference type="Pfam" id="PF01232"/>
    </source>
</evidence>
<evidence type="ECO:0000259" key="9">
    <source>
        <dbReference type="Pfam" id="PF08125"/>
    </source>
</evidence>
<dbReference type="HAMAP" id="MF_00196">
    <property type="entry name" value="Mannitol_dehydrog"/>
    <property type="match status" value="1"/>
</dbReference>
<keyword evidence="11" id="KW-1185">Reference proteome</keyword>
<dbReference type="GO" id="GO:0008926">
    <property type="term" value="F:mannitol-1-phosphate 5-dehydrogenase activity"/>
    <property type="evidence" value="ECO:0007669"/>
    <property type="project" value="UniProtKB-UniRule"/>
</dbReference>
<evidence type="ECO:0000256" key="1">
    <source>
        <dbReference type="ARBA" id="ARBA00006541"/>
    </source>
</evidence>
<feature type="domain" description="Mannitol dehydrogenase N-terminal" evidence="8">
    <location>
        <begin position="1"/>
        <end position="190"/>
    </location>
</feature>
<evidence type="ECO:0000256" key="2">
    <source>
        <dbReference type="ARBA" id="ARBA00012939"/>
    </source>
</evidence>
<dbReference type="Gene3D" id="1.10.1040.10">
    <property type="entry name" value="N-(1-d-carboxylethyl)-l-norvaline Dehydrogenase, domain 2"/>
    <property type="match status" value="1"/>
</dbReference>
<dbReference type="GO" id="GO:0005829">
    <property type="term" value="C:cytosol"/>
    <property type="evidence" value="ECO:0007669"/>
    <property type="project" value="TreeGrafter"/>
</dbReference>
<dbReference type="NCBIfam" id="NF002646">
    <property type="entry name" value="PRK02318.1-2"/>
    <property type="match status" value="1"/>
</dbReference>
<gene>
    <name evidence="7" type="primary">mtlD</name>
    <name evidence="10" type="ORF">BG53_10355</name>
</gene>
<accession>A0A9W5W8D5</accession>
<dbReference type="InterPro" id="IPR013131">
    <property type="entry name" value="Mannitol_DH_N"/>
</dbReference>
<evidence type="ECO:0000256" key="6">
    <source>
        <dbReference type="ARBA" id="ARBA00048615"/>
    </source>
</evidence>
<keyword evidence="5 7" id="KW-0520">NAD</keyword>
<dbReference type="InterPro" id="IPR023027">
    <property type="entry name" value="Mannitol_DH_CS"/>
</dbReference>
<dbReference type="Proteomes" id="UP000053750">
    <property type="component" value="Unassembled WGS sequence"/>
</dbReference>
<comment type="similarity">
    <text evidence="1 7">Belongs to the mannitol dehydrogenase family.</text>
</comment>
<dbReference type="Pfam" id="PF08125">
    <property type="entry name" value="Mannitol_dh_C"/>
    <property type="match status" value="1"/>
</dbReference>
<proteinExistence type="inferred from homology"/>
<dbReference type="InterPro" id="IPR013328">
    <property type="entry name" value="6PGD_dom2"/>
</dbReference>
<dbReference type="InterPro" id="IPR036291">
    <property type="entry name" value="NAD(P)-bd_dom_sf"/>
</dbReference>
<dbReference type="OrthoDB" id="271711at2"/>
<reference evidence="10 11" key="1">
    <citation type="submission" date="2014-02" db="EMBL/GenBank/DDBJ databases">
        <title>Genome sequence of Paenibacillus darwinianus reveals adaptive mechanisms for survival in Antarctic soils.</title>
        <authorList>
            <person name="Dsouza M."/>
            <person name="Taylor M.W."/>
            <person name="Turner S.J."/>
            <person name="Aislabie J."/>
        </authorList>
    </citation>
    <scope>NUCLEOTIDE SEQUENCE [LARGE SCALE GENOMIC DNA]</scope>
    <source>
        <strain evidence="10 11">CE1</strain>
    </source>
</reference>
<dbReference type="PRINTS" id="PR00084">
    <property type="entry name" value="MTLDHDRGNASE"/>
</dbReference>
<comment type="catalytic activity">
    <reaction evidence="6 7">
        <text>D-mannitol 1-phosphate + NAD(+) = beta-D-fructose 6-phosphate + NADH + H(+)</text>
        <dbReference type="Rhea" id="RHEA:19661"/>
        <dbReference type="ChEBI" id="CHEBI:15378"/>
        <dbReference type="ChEBI" id="CHEBI:57540"/>
        <dbReference type="ChEBI" id="CHEBI:57634"/>
        <dbReference type="ChEBI" id="CHEBI:57945"/>
        <dbReference type="ChEBI" id="CHEBI:61381"/>
        <dbReference type="EC" id="1.1.1.17"/>
    </reaction>
</comment>
<dbReference type="Gene3D" id="3.40.50.720">
    <property type="entry name" value="NAD(P)-binding Rossmann-like Domain"/>
    <property type="match status" value="1"/>
</dbReference>
<dbReference type="InterPro" id="IPR008927">
    <property type="entry name" value="6-PGluconate_DH-like_C_sf"/>
</dbReference>
<evidence type="ECO:0000313" key="10">
    <source>
        <dbReference type="EMBL" id="EXX91609.1"/>
    </source>
</evidence>
<dbReference type="InterPro" id="IPR023028">
    <property type="entry name" value="Mannitol_1_phos_5_DH"/>
</dbReference>
<dbReference type="EC" id="1.1.1.17" evidence="2 7"/>
<dbReference type="InterPro" id="IPR000669">
    <property type="entry name" value="Mannitol_DH"/>
</dbReference>
<dbReference type="AlphaFoldDB" id="A0A9W5W8D5"/>
<keyword evidence="4 7" id="KW-0560">Oxidoreductase</keyword>
<dbReference type="PANTHER" id="PTHR30524">
    <property type="entry name" value="MANNITOL-1-PHOSPHATE 5-DEHYDROGENASE"/>
    <property type="match status" value="1"/>
</dbReference>
<dbReference type="PROSITE" id="PS00974">
    <property type="entry name" value="MANNITOL_DHGENASE"/>
    <property type="match status" value="1"/>
</dbReference>
<feature type="domain" description="Mannitol dehydrogenase C-terminal" evidence="9">
    <location>
        <begin position="203"/>
        <end position="378"/>
    </location>
</feature>
<evidence type="ECO:0000256" key="4">
    <source>
        <dbReference type="ARBA" id="ARBA00023002"/>
    </source>
</evidence>